<protein>
    <submittedName>
        <fullName evidence="2">Uncharacterized protein</fullName>
    </submittedName>
</protein>
<gene>
    <name evidence="2" type="ORF">T260_06195</name>
</gene>
<sequence>MRRRICGRRERREARERQNRFWFGDQKSKEDAVPSDFGHRAGASAGPMAEKAGKAAA</sequence>
<proteinExistence type="predicted"/>
<reference evidence="2 3" key="1">
    <citation type="journal article" date="2014" name="Genome Announc.">
        <title>Draft Genome Sequence of Geobacillus thermopakistaniensis Strain MAS1.</title>
        <authorList>
            <person name="Siddiqui M.A."/>
            <person name="Rashid N."/>
            <person name="Ayyampalayam S."/>
            <person name="Whitman W.B."/>
        </authorList>
    </citation>
    <scope>NUCLEOTIDE SEQUENCE [LARGE SCALE GENOMIC DNA]</scope>
    <source>
        <strain evidence="2 3">MAS1</strain>
    </source>
</reference>
<accession>A0A7U9P6Y2</accession>
<dbReference type="AlphaFoldDB" id="A0A7U9P6Y2"/>
<name>A0A7U9P6Y2_GEOTM</name>
<organism evidence="2 3">
    <name type="scientific">Geobacillus thermopakistaniensis (strain MAS1)</name>
    <dbReference type="NCBI Taxonomy" id="1408282"/>
    <lineage>
        <taxon>Bacteria</taxon>
        <taxon>Bacillati</taxon>
        <taxon>Bacillota</taxon>
        <taxon>Bacilli</taxon>
        <taxon>Bacillales</taxon>
        <taxon>Anoxybacillaceae</taxon>
        <taxon>Geobacillus</taxon>
    </lineage>
</organism>
<evidence type="ECO:0000313" key="3">
    <source>
        <dbReference type="Proteomes" id="UP000018339"/>
    </source>
</evidence>
<feature type="region of interest" description="Disordered" evidence="1">
    <location>
        <begin position="24"/>
        <end position="57"/>
    </location>
</feature>
<evidence type="ECO:0000256" key="1">
    <source>
        <dbReference type="SAM" id="MobiDB-lite"/>
    </source>
</evidence>
<dbReference type="EMBL" id="AYSF01000035">
    <property type="protein sequence ID" value="ESU72850.1"/>
    <property type="molecule type" value="Genomic_DNA"/>
</dbReference>
<keyword evidence="3" id="KW-1185">Reference proteome</keyword>
<comment type="caution">
    <text evidence="2">The sequence shown here is derived from an EMBL/GenBank/DDBJ whole genome shotgun (WGS) entry which is preliminary data.</text>
</comment>
<dbReference type="Proteomes" id="UP000018339">
    <property type="component" value="Unassembled WGS sequence"/>
</dbReference>
<evidence type="ECO:0000313" key="2">
    <source>
        <dbReference type="EMBL" id="ESU72850.1"/>
    </source>
</evidence>